<dbReference type="PANTHER" id="PTHR22642">
    <property type="entry name" value="IMIDAZOLONEPROPIONASE"/>
    <property type="match status" value="1"/>
</dbReference>
<dbReference type="InterPro" id="IPR013108">
    <property type="entry name" value="Amidohydro_3"/>
</dbReference>
<comment type="caution">
    <text evidence="2">The sequence shown here is derived from an EMBL/GenBank/DDBJ whole genome shotgun (WGS) entry which is preliminary data.</text>
</comment>
<keyword evidence="3" id="KW-1185">Reference proteome</keyword>
<proteinExistence type="predicted"/>
<dbReference type="Gene3D" id="3.10.310.70">
    <property type="match status" value="1"/>
</dbReference>
<dbReference type="SUPFAM" id="SSF51338">
    <property type="entry name" value="Composite domain of metallo-dependent hydrolases"/>
    <property type="match status" value="1"/>
</dbReference>
<dbReference type="PANTHER" id="PTHR22642:SF2">
    <property type="entry name" value="PROTEIN LONG AFTER FAR-RED 3"/>
    <property type="match status" value="1"/>
</dbReference>
<accession>A0ABP7ZPX3</accession>
<sequence length="570" mass="59214">MRCAQNLPVTRHRYRRLMTDVDLLFRGGRLFTAGLEGSQESDVAVNNGRIVAVGPSLAELAGPATEVIDAHGGLLVPGFIDAHAHPVQAGVELLQCELGEATDADSALALVGAYAAAHPDDEWILGGGWAMAWFPGGNPSAAALDAVAGDRPVALSNRDHHGMWVSSAALRLAGITAATPDPVDGLISRAPDGSPSGMLHEGAAALLDPVLPAVTPSLLDRGLLAAQERMHGFGVTGWQDAMIGGYIDAGAGFGEAYLRAVARGELTARVTGALWLERSVTLDSLDAVVAALADARASCTADPALLAFSAVKIMMDGVAENHTAALSQPYLDGRGHSTGESGLSFFDPAVLKSVAIALEAAGFDLHFHALGDRAVTEALDALAAARAAHGVRDTRHHLAHLQMVRAADVPRFAALGAAANLQALWASHEPQFDELTVPFIAPSLIARSYPFGDLARAGARLAAGSDWPVTSPNPLAALRVAATRVSDDAPAGASPLGGAPQQLSLATALTAYTAGSAWVNRREHETGRIENGFLADLALLDRDVFDSALEEIDQARVIGTWVGGRRVFEG</sequence>
<feature type="domain" description="Amidohydrolase 3" evidence="1">
    <location>
        <begin position="66"/>
        <end position="568"/>
    </location>
</feature>
<dbReference type="Gene3D" id="2.30.40.10">
    <property type="entry name" value="Urease, subunit C, domain 1"/>
    <property type="match status" value="1"/>
</dbReference>
<dbReference type="InterPro" id="IPR033932">
    <property type="entry name" value="YtcJ-like"/>
</dbReference>
<protein>
    <submittedName>
        <fullName evidence="2">Amidohydrolase</fullName>
    </submittedName>
</protein>
<dbReference type="CDD" id="cd01300">
    <property type="entry name" value="YtcJ_like"/>
    <property type="match status" value="1"/>
</dbReference>
<gene>
    <name evidence="2" type="ORF">GCM10022287_01330</name>
</gene>
<dbReference type="Proteomes" id="UP001501079">
    <property type="component" value="Unassembled WGS sequence"/>
</dbReference>
<evidence type="ECO:0000313" key="3">
    <source>
        <dbReference type="Proteomes" id="UP001501079"/>
    </source>
</evidence>
<evidence type="ECO:0000259" key="1">
    <source>
        <dbReference type="Pfam" id="PF07969"/>
    </source>
</evidence>
<dbReference type="EMBL" id="BAABBW010000001">
    <property type="protein sequence ID" value="GAA4167574.1"/>
    <property type="molecule type" value="Genomic_DNA"/>
</dbReference>
<name>A0ABP7ZPX3_9MICO</name>
<dbReference type="Gene3D" id="3.20.20.140">
    <property type="entry name" value="Metal-dependent hydrolases"/>
    <property type="match status" value="1"/>
</dbReference>
<organism evidence="2 3">
    <name type="scientific">Gryllotalpicola koreensis</name>
    <dbReference type="NCBI Taxonomy" id="993086"/>
    <lineage>
        <taxon>Bacteria</taxon>
        <taxon>Bacillati</taxon>
        <taxon>Actinomycetota</taxon>
        <taxon>Actinomycetes</taxon>
        <taxon>Micrococcales</taxon>
        <taxon>Microbacteriaceae</taxon>
        <taxon>Gryllotalpicola</taxon>
    </lineage>
</organism>
<evidence type="ECO:0000313" key="2">
    <source>
        <dbReference type="EMBL" id="GAA4167574.1"/>
    </source>
</evidence>
<dbReference type="Pfam" id="PF07969">
    <property type="entry name" value="Amidohydro_3"/>
    <property type="match status" value="1"/>
</dbReference>
<dbReference type="SUPFAM" id="SSF51556">
    <property type="entry name" value="Metallo-dependent hydrolases"/>
    <property type="match status" value="1"/>
</dbReference>
<reference evidence="3" key="1">
    <citation type="journal article" date="2019" name="Int. J. Syst. Evol. Microbiol.">
        <title>The Global Catalogue of Microorganisms (GCM) 10K type strain sequencing project: providing services to taxonomists for standard genome sequencing and annotation.</title>
        <authorList>
            <consortium name="The Broad Institute Genomics Platform"/>
            <consortium name="The Broad Institute Genome Sequencing Center for Infectious Disease"/>
            <person name="Wu L."/>
            <person name="Ma J."/>
        </authorList>
    </citation>
    <scope>NUCLEOTIDE SEQUENCE [LARGE SCALE GENOMIC DNA]</scope>
    <source>
        <strain evidence="3">JCM 17591</strain>
    </source>
</reference>
<dbReference type="InterPro" id="IPR011059">
    <property type="entry name" value="Metal-dep_hydrolase_composite"/>
</dbReference>
<dbReference type="InterPro" id="IPR032466">
    <property type="entry name" value="Metal_Hydrolase"/>
</dbReference>